<reference evidence="1 2" key="1">
    <citation type="submission" date="2019-01" db="EMBL/GenBank/DDBJ databases">
        <authorList>
            <person name="Chen W.-M."/>
        </authorList>
    </citation>
    <scope>NUCLEOTIDE SEQUENCE [LARGE SCALE GENOMIC DNA]</scope>
    <source>
        <strain evidence="1 2">FSY-9</strain>
    </source>
</reference>
<sequence length="164" mass="19165">MIEETVFMAPISQLRSWSFISELAGYEHWHPHYRFGRLNAQATHAQLSFRLFDWRRVRLWVEIDNINKPQGFGWRGQISSFFKFSERYEILPAKTGSEVRHVFEIRGGLGNISGWLSRRTIREEMQEHDFALLKALKKRALRPPHGKTQLKLVSTAPTRGSAND</sequence>
<dbReference type="AlphaFoldDB" id="A0A3S2X381"/>
<keyword evidence="2" id="KW-1185">Reference proteome</keyword>
<accession>A0A3S2X381</accession>
<name>A0A3S2X381_9SPHN</name>
<dbReference type="InterPro" id="IPR023393">
    <property type="entry name" value="START-like_dom_sf"/>
</dbReference>
<dbReference type="Proteomes" id="UP000282837">
    <property type="component" value="Unassembled WGS sequence"/>
</dbReference>
<evidence type="ECO:0000313" key="2">
    <source>
        <dbReference type="Proteomes" id="UP000282837"/>
    </source>
</evidence>
<protein>
    <recommendedName>
        <fullName evidence="3">SRPBCC family protein</fullName>
    </recommendedName>
</protein>
<proteinExistence type="predicted"/>
<dbReference type="OrthoDB" id="7448864at2"/>
<comment type="caution">
    <text evidence="1">The sequence shown here is derived from an EMBL/GenBank/DDBJ whole genome shotgun (WGS) entry which is preliminary data.</text>
</comment>
<organism evidence="1 2">
    <name type="scientific">Novosphingobium umbonatum</name>
    <dbReference type="NCBI Taxonomy" id="1908524"/>
    <lineage>
        <taxon>Bacteria</taxon>
        <taxon>Pseudomonadati</taxon>
        <taxon>Pseudomonadota</taxon>
        <taxon>Alphaproteobacteria</taxon>
        <taxon>Sphingomonadales</taxon>
        <taxon>Sphingomonadaceae</taxon>
        <taxon>Novosphingobium</taxon>
    </lineage>
</organism>
<dbReference type="SUPFAM" id="SSF55961">
    <property type="entry name" value="Bet v1-like"/>
    <property type="match status" value="1"/>
</dbReference>
<dbReference type="Gene3D" id="3.30.530.20">
    <property type="match status" value="1"/>
</dbReference>
<evidence type="ECO:0008006" key="3">
    <source>
        <dbReference type="Google" id="ProtNLM"/>
    </source>
</evidence>
<evidence type="ECO:0000313" key="1">
    <source>
        <dbReference type="EMBL" id="RVU04595.1"/>
    </source>
</evidence>
<dbReference type="EMBL" id="SACO01000007">
    <property type="protein sequence ID" value="RVU04595.1"/>
    <property type="molecule type" value="Genomic_DNA"/>
</dbReference>
<dbReference type="RefSeq" id="WP_127709251.1">
    <property type="nucleotide sequence ID" value="NZ_SACO01000007.1"/>
</dbReference>
<gene>
    <name evidence="1" type="ORF">EOE18_10490</name>
</gene>